<evidence type="ECO:0000259" key="2">
    <source>
        <dbReference type="Pfam" id="PF20209"/>
    </source>
</evidence>
<evidence type="ECO:0000313" key="3">
    <source>
        <dbReference type="EMBL" id="KAF6763376.1"/>
    </source>
</evidence>
<evidence type="ECO:0000256" key="1">
    <source>
        <dbReference type="SAM" id="MobiDB-lite"/>
    </source>
</evidence>
<protein>
    <recommendedName>
        <fullName evidence="2">DUF6570 domain-containing protein</fullName>
    </recommendedName>
</protein>
<dbReference type="OrthoDB" id="3221862at2759"/>
<feature type="non-terminal residue" evidence="3">
    <location>
        <position position="1"/>
    </location>
</feature>
<dbReference type="EMBL" id="JACGCI010000006">
    <property type="protein sequence ID" value="KAF6763376.1"/>
    <property type="molecule type" value="Genomic_DNA"/>
</dbReference>
<dbReference type="Pfam" id="PF20209">
    <property type="entry name" value="DUF6570"/>
    <property type="match status" value="1"/>
</dbReference>
<name>A0A8H6ID61_9AGAR</name>
<comment type="caution">
    <text evidence="3">The sequence shown here is derived from an EMBL/GenBank/DDBJ whole genome shotgun (WGS) entry which is preliminary data.</text>
</comment>
<gene>
    <name evidence="3" type="ORF">DFP72DRAFT_780758</name>
</gene>
<accession>A0A8H6ID61</accession>
<feature type="domain" description="DUF6570" evidence="2">
    <location>
        <begin position="99"/>
        <end position="231"/>
    </location>
</feature>
<dbReference type="AlphaFoldDB" id="A0A8H6ID61"/>
<feature type="compositionally biased region" description="Polar residues" evidence="1">
    <location>
        <begin position="247"/>
        <end position="261"/>
    </location>
</feature>
<proteinExistence type="predicted"/>
<feature type="non-terminal residue" evidence="3">
    <location>
        <position position="267"/>
    </location>
</feature>
<organism evidence="3 4">
    <name type="scientific">Ephemerocybe angulata</name>
    <dbReference type="NCBI Taxonomy" id="980116"/>
    <lineage>
        <taxon>Eukaryota</taxon>
        <taxon>Fungi</taxon>
        <taxon>Dikarya</taxon>
        <taxon>Basidiomycota</taxon>
        <taxon>Agaricomycotina</taxon>
        <taxon>Agaricomycetes</taxon>
        <taxon>Agaricomycetidae</taxon>
        <taxon>Agaricales</taxon>
        <taxon>Agaricineae</taxon>
        <taxon>Psathyrellaceae</taxon>
        <taxon>Ephemerocybe</taxon>
    </lineage>
</organism>
<evidence type="ECO:0000313" key="4">
    <source>
        <dbReference type="Proteomes" id="UP000521943"/>
    </source>
</evidence>
<dbReference type="Proteomes" id="UP000521943">
    <property type="component" value="Unassembled WGS sequence"/>
</dbReference>
<sequence length="267" mass="29610">FPPRPLSAQTTVSILSDFCDALSLDSIEEYGCAVCGQLTRLLDLVPLAEVNCSLTPLVENGLVRIERRTNHNPIRFADGPVVDPSCNSACTSCVKSLRNGKRPVEALANGVWIGAVPSVLSNLTYAEQCLIARVRCNRYVVRIWSGQWKLMGNAISFPSPTMKVYQLLPPKREELDDVLAFIFTGVKPPTDEDLARTPMLVRRKSVAKALDWLKLNHSDYTDLQIDRDALNSYPECGIPVSIEYRKSQSSTNVDPSATSMHEVNDEE</sequence>
<reference evidence="3 4" key="1">
    <citation type="submission" date="2020-07" db="EMBL/GenBank/DDBJ databases">
        <title>Comparative genomics of pyrophilous fungi reveals a link between fire events and developmental genes.</title>
        <authorList>
            <consortium name="DOE Joint Genome Institute"/>
            <person name="Steindorff A.S."/>
            <person name="Carver A."/>
            <person name="Calhoun S."/>
            <person name="Stillman K."/>
            <person name="Liu H."/>
            <person name="Lipzen A."/>
            <person name="Pangilinan J."/>
            <person name="Labutti K."/>
            <person name="Bruns T.D."/>
            <person name="Grigoriev I.V."/>
        </authorList>
    </citation>
    <scope>NUCLEOTIDE SEQUENCE [LARGE SCALE GENOMIC DNA]</scope>
    <source>
        <strain evidence="3 4">CBS 144469</strain>
    </source>
</reference>
<dbReference type="InterPro" id="IPR046700">
    <property type="entry name" value="DUF6570"/>
</dbReference>
<keyword evidence="4" id="KW-1185">Reference proteome</keyword>
<feature type="region of interest" description="Disordered" evidence="1">
    <location>
        <begin position="247"/>
        <end position="267"/>
    </location>
</feature>